<dbReference type="GeneID" id="92090169"/>
<gene>
    <name evidence="2" type="ORF">PG994_005697</name>
</gene>
<feature type="compositionally biased region" description="Acidic residues" evidence="1">
    <location>
        <begin position="83"/>
        <end position="95"/>
    </location>
</feature>
<feature type="region of interest" description="Disordered" evidence="1">
    <location>
        <begin position="232"/>
        <end position="254"/>
    </location>
</feature>
<evidence type="ECO:0000313" key="2">
    <source>
        <dbReference type="EMBL" id="KAK8069081.1"/>
    </source>
</evidence>
<dbReference type="EMBL" id="JAQQWL010000006">
    <property type="protein sequence ID" value="KAK8069081.1"/>
    <property type="molecule type" value="Genomic_DNA"/>
</dbReference>
<reference evidence="2 3" key="1">
    <citation type="submission" date="2023-01" db="EMBL/GenBank/DDBJ databases">
        <title>Analysis of 21 Apiospora genomes using comparative genomics revels a genus with tremendous synthesis potential of carbohydrate active enzymes and secondary metabolites.</title>
        <authorList>
            <person name="Sorensen T."/>
        </authorList>
    </citation>
    <scope>NUCLEOTIDE SEQUENCE [LARGE SCALE GENOMIC DNA]</scope>
    <source>
        <strain evidence="2 3">CBS 135458</strain>
    </source>
</reference>
<name>A0ABR1VFJ3_9PEZI</name>
<accession>A0ABR1VFJ3</accession>
<dbReference type="Proteomes" id="UP001480595">
    <property type="component" value="Unassembled WGS sequence"/>
</dbReference>
<proteinExistence type="predicted"/>
<sequence>MSVYRMPARTMTSDGKWYCFGAPSIHVMVHDSYDPDDWFGKIRYMTNREWCYYAECDLIIFAHLVGDVVVTPEDQEKKMHDEAGEDEDEEDDYESTDNTVKEIDDVTNWPQVLEKMEYSGWAFDMEELEEHWKKSVVPRIRATREANARRKKDNKSNGHRHHHRYNALAGLAAACHTRNVDPADHPHGYGKHLPTPSELYLERICQEFGGKSAEVIREQEEALKQGLQLKKVKRGDGGGEGGIEDDGDLVMGDS</sequence>
<comment type="caution">
    <text evidence="2">The sequence shown here is derived from an EMBL/GenBank/DDBJ whole genome shotgun (WGS) entry which is preliminary data.</text>
</comment>
<evidence type="ECO:0000313" key="3">
    <source>
        <dbReference type="Proteomes" id="UP001480595"/>
    </source>
</evidence>
<protein>
    <submittedName>
        <fullName evidence="2">Uncharacterized protein</fullName>
    </submittedName>
</protein>
<evidence type="ECO:0000256" key="1">
    <source>
        <dbReference type="SAM" id="MobiDB-lite"/>
    </source>
</evidence>
<organism evidence="2 3">
    <name type="scientific">Apiospora phragmitis</name>
    <dbReference type="NCBI Taxonomy" id="2905665"/>
    <lineage>
        <taxon>Eukaryota</taxon>
        <taxon>Fungi</taxon>
        <taxon>Dikarya</taxon>
        <taxon>Ascomycota</taxon>
        <taxon>Pezizomycotina</taxon>
        <taxon>Sordariomycetes</taxon>
        <taxon>Xylariomycetidae</taxon>
        <taxon>Amphisphaeriales</taxon>
        <taxon>Apiosporaceae</taxon>
        <taxon>Apiospora</taxon>
    </lineage>
</organism>
<feature type="region of interest" description="Disordered" evidence="1">
    <location>
        <begin position="75"/>
        <end position="99"/>
    </location>
</feature>
<keyword evidence="3" id="KW-1185">Reference proteome</keyword>
<dbReference type="RefSeq" id="XP_066716375.1">
    <property type="nucleotide sequence ID" value="XM_066857106.1"/>
</dbReference>